<reference evidence="5 6" key="1">
    <citation type="submission" date="2016-06" db="EMBL/GenBank/DDBJ databases">
        <title>Complete genome sequence of a saline-alkali tolerant type strain Dietzia timorensis ID05-A0528T.</title>
        <authorList>
            <person name="Wu X."/>
        </authorList>
    </citation>
    <scope>NUCLEOTIDE SEQUENCE [LARGE SCALE GENOMIC DNA]</scope>
    <source>
        <strain evidence="5 6">ID05-A0528</strain>
    </source>
</reference>
<dbReference type="InterPro" id="IPR009057">
    <property type="entry name" value="Homeodomain-like_sf"/>
</dbReference>
<feature type="domain" description="HTH araC/xylS-type" evidence="4">
    <location>
        <begin position="173"/>
        <end position="257"/>
    </location>
</feature>
<dbReference type="Gene3D" id="1.10.10.60">
    <property type="entry name" value="Homeodomain-like"/>
    <property type="match status" value="1"/>
</dbReference>
<dbReference type="InterPro" id="IPR050204">
    <property type="entry name" value="AraC_XylS_family_regulators"/>
</dbReference>
<dbReference type="InterPro" id="IPR018060">
    <property type="entry name" value="HTH_AraC"/>
</dbReference>
<dbReference type="SUPFAM" id="SSF46689">
    <property type="entry name" value="Homeodomain-like"/>
    <property type="match status" value="1"/>
</dbReference>
<dbReference type="InterPro" id="IPR018062">
    <property type="entry name" value="HTH_AraC-typ_CS"/>
</dbReference>
<dbReference type="Proteomes" id="UP000186104">
    <property type="component" value="Chromosome"/>
</dbReference>
<dbReference type="AlphaFoldDB" id="A0A173LJE9"/>
<dbReference type="KEGG" id="dtm:BJL86_1238"/>
<dbReference type="RefSeq" id="WP_067471875.1">
    <property type="nucleotide sequence ID" value="NZ_CP015961.1"/>
</dbReference>
<keyword evidence="6" id="KW-1185">Reference proteome</keyword>
<proteinExistence type="predicted"/>
<keyword evidence="1" id="KW-0805">Transcription regulation</keyword>
<dbReference type="PROSITE" id="PS01124">
    <property type="entry name" value="HTH_ARAC_FAMILY_2"/>
    <property type="match status" value="1"/>
</dbReference>
<dbReference type="Pfam" id="PF12833">
    <property type="entry name" value="HTH_18"/>
    <property type="match status" value="1"/>
</dbReference>
<dbReference type="InterPro" id="IPR046532">
    <property type="entry name" value="DUF6597"/>
</dbReference>
<dbReference type="OrthoDB" id="2559672at2"/>
<keyword evidence="3" id="KW-0804">Transcription</keyword>
<dbReference type="SMART" id="SM00342">
    <property type="entry name" value="HTH_ARAC"/>
    <property type="match status" value="1"/>
</dbReference>
<gene>
    <name evidence="5" type="ORF">BJL86_1238</name>
</gene>
<dbReference type="PROSITE" id="PS00041">
    <property type="entry name" value="HTH_ARAC_FAMILY_1"/>
    <property type="match status" value="1"/>
</dbReference>
<evidence type="ECO:0000256" key="3">
    <source>
        <dbReference type="ARBA" id="ARBA00023163"/>
    </source>
</evidence>
<evidence type="ECO:0000259" key="4">
    <source>
        <dbReference type="PROSITE" id="PS01124"/>
    </source>
</evidence>
<sequence length="258" mass="28449">MSNDIGDRRGILYPRNLPRFHRRTPPEALEGYVGWYWISQWELAEGEKSVQRILPFPASNLVVERDKVTLSGPTTGISHQVLTAHGWAFGVLLRPAGLCALGARPDAIVDQQIPIDLGDLGEQIRELMDRDDVDGAAEKMSERLAMRCGEVSHGATLAGRVVDLAAGDPEITSVGLLADKIGVSTRELQRLARRYVGVSPLRIIRRYRLQEAALRLREDSELTVAAVAAELGYADQSHLAADFRTTLGLSARGYRRET</sequence>
<dbReference type="GO" id="GO:0043565">
    <property type="term" value="F:sequence-specific DNA binding"/>
    <property type="evidence" value="ECO:0007669"/>
    <property type="project" value="InterPro"/>
</dbReference>
<accession>A0A173LJE9</accession>
<evidence type="ECO:0000256" key="2">
    <source>
        <dbReference type="ARBA" id="ARBA00023125"/>
    </source>
</evidence>
<dbReference type="STRING" id="499555.BJL86_1238"/>
<dbReference type="PANTHER" id="PTHR46796:SF13">
    <property type="entry name" value="HTH-TYPE TRANSCRIPTIONAL ACTIVATOR RHAS"/>
    <property type="match status" value="1"/>
</dbReference>
<dbReference type="Pfam" id="PF20240">
    <property type="entry name" value="DUF6597"/>
    <property type="match status" value="1"/>
</dbReference>
<protein>
    <submittedName>
        <fullName evidence="5">Putative HTH-type transcriptional regulator in mcrB 3'region</fullName>
    </submittedName>
</protein>
<name>A0A173LJE9_9ACTN</name>
<keyword evidence="2" id="KW-0238">DNA-binding</keyword>
<dbReference type="EMBL" id="CP015961">
    <property type="protein sequence ID" value="ANI92023.1"/>
    <property type="molecule type" value="Genomic_DNA"/>
</dbReference>
<evidence type="ECO:0000313" key="6">
    <source>
        <dbReference type="Proteomes" id="UP000186104"/>
    </source>
</evidence>
<evidence type="ECO:0000313" key="5">
    <source>
        <dbReference type="EMBL" id="ANI92023.1"/>
    </source>
</evidence>
<dbReference type="GO" id="GO:0003700">
    <property type="term" value="F:DNA-binding transcription factor activity"/>
    <property type="evidence" value="ECO:0007669"/>
    <property type="project" value="InterPro"/>
</dbReference>
<dbReference type="PANTHER" id="PTHR46796">
    <property type="entry name" value="HTH-TYPE TRANSCRIPTIONAL ACTIVATOR RHAS-RELATED"/>
    <property type="match status" value="1"/>
</dbReference>
<evidence type="ECO:0000256" key="1">
    <source>
        <dbReference type="ARBA" id="ARBA00023015"/>
    </source>
</evidence>
<organism evidence="5 6">
    <name type="scientific">Dietzia timorensis</name>
    <dbReference type="NCBI Taxonomy" id="499555"/>
    <lineage>
        <taxon>Bacteria</taxon>
        <taxon>Bacillati</taxon>
        <taxon>Actinomycetota</taxon>
        <taxon>Actinomycetes</taxon>
        <taxon>Mycobacteriales</taxon>
        <taxon>Dietziaceae</taxon>
        <taxon>Dietzia</taxon>
    </lineage>
</organism>